<keyword evidence="2" id="KW-1185">Reference proteome</keyword>
<reference evidence="1" key="1">
    <citation type="submission" date="2023-04" db="EMBL/GenBank/DDBJ databases">
        <title>A chromosome-level genome assembly of the parasitoid wasp Eretmocerus hayati.</title>
        <authorList>
            <person name="Zhong Y."/>
            <person name="Liu S."/>
            <person name="Liu Y."/>
        </authorList>
    </citation>
    <scope>NUCLEOTIDE SEQUENCE</scope>
    <source>
        <strain evidence="1">ZJU_SS_LIU_2023</strain>
    </source>
</reference>
<comment type="caution">
    <text evidence="1">The sequence shown here is derived from an EMBL/GenBank/DDBJ whole genome shotgun (WGS) entry which is preliminary data.</text>
</comment>
<gene>
    <name evidence="1" type="ORF">QAD02_001111</name>
</gene>
<organism evidence="1 2">
    <name type="scientific">Eretmocerus hayati</name>
    <dbReference type="NCBI Taxonomy" id="131215"/>
    <lineage>
        <taxon>Eukaryota</taxon>
        <taxon>Metazoa</taxon>
        <taxon>Ecdysozoa</taxon>
        <taxon>Arthropoda</taxon>
        <taxon>Hexapoda</taxon>
        <taxon>Insecta</taxon>
        <taxon>Pterygota</taxon>
        <taxon>Neoptera</taxon>
        <taxon>Endopterygota</taxon>
        <taxon>Hymenoptera</taxon>
        <taxon>Apocrita</taxon>
        <taxon>Proctotrupomorpha</taxon>
        <taxon>Chalcidoidea</taxon>
        <taxon>Aphelinidae</taxon>
        <taxon>Aphelininae</taxon>
        <taxon>Eretmocerus</taxon>
    </lineage>
</organism>
<dbReference type="Proteomes" id="UP001239111">
    <property type="component" value="Chromosome 3"/>
</dbReference>
<accession>A0ACC2NHY1</accession>
<name>A0ACC2NHY1_9HYME</name>
<proteinExistence type="predicted"/>
<protein>
    <submittedName>
        <fullName evidence="1">Uncharacterized protein</fullName>
    </submittedName>
</protein>
<evidence type="ECO:0000313" key="2">
    <source>
        <dbReference type="Proteomes" id="UP001239111"/>
    </source>
</evidence>
<dbReference type="EMBL" id="CM056743">
    <property type="protein sequence ID" value="KAJ8669852.1"/>
    <property type="molecule type" value="Genomic_DNA"/>
</dbReference>
<evidence type="ECO:0000313" key="1">
    <source>
        <dbReference type="EMBL" id="KAJ8669852.1"/>
    </source>
</evidence>
<sequence>MSVFRAILRNGNLKWCASSSKLIKISFDLPATACHCRCKGAISVPTISTTRHYSSRSEPATAADNTDDKKVLIYEGMLIKNIRNLKIFTLCTSTIGLSVQPFVYQKAMEAGTINSMTLPLFTLVGIFAIGTPLMIHAFTRRYVLYVHYFPEEDKYMATTFNLFAREKKTEFTVEDVTVPTVLGMFCSCAIKGKKFFLDAKCFFNQDHYIRLMGYDKPVDLDPTNNTKEPQPKKESN</sequence>